<dbReference type="Proteomes" id="UP001307889">
    <property type="component" value="Chromosome 10"/>
</dbReference>
<keyword evidence="3" id="KW-1185">Reference proteome</keyword>
<keyword evidence="1" id="KW-0732">Signal</keyword>
<sequence>MQPSKAIFVALFSVFLMIGSTLSDYVEIGEQDDSPSLAVSSKFQPRPDFWGRVNDYLDIKMAQLGGNDQILLSNSSWIRVCDNFTDSVEGSLDLGVRFLSALKIDPTIAVANALYTLLDCPSSVFEGTKCLISSLANLKTVLKPIISAGLPFAREALKLIPEVANGYRQCFYF</sequence>
<evidence type="ECO:0000256" key="1">
    <source>
        <dbReference type="SAM" id="SignalP"/>
    </source>
</evidence>
<evidence type="ECO:0000313" key="3">
    <source>
        <dbReference type="Proteomes" id="UP001307889"/>
    </source>
</evidence>
<name>A0ABN7B8P3_9HEMI</name>
<feature type="signal peptide" evidence="1">
    <location>
        <begin position="1"/>
        <end position="23"/>
    </location>
</feature>
<organism evidence="2 3">
    <name type="scientific">Nesidiocoris tenuis</name>
    <dbReference type="NCBI Taxonomy" id="355587"/>
    <lineage>
        <taxon>Eukaryota</taxon>
        <taxon>Metazoa</taxon>
        <taxon>Ecdysozoa</taxon>
        <taxon>Arthropoda</taxon>
        <taxon>Hexapoda</taxon>
        <taxon>Insecta</taxon>
        <taxon>Pterygota</taxon>
        <taxon>Neoptera</taxon>
        <taxon>Paraneoptera</taxon>
        <taxon>Hemiptera</taxon>
        <taxon>Heteroptera</taxon>
        <taxon>Panheteroptera</taxon>
        <taxon>Cimicomorpha</taxon>
        <taxon>Miridae</taxon>
        <taxon>Dicyphina</taxon>
        <taxon>Nesidiocoris</taxon>
    </lineage>
</organism>
<feature type="chain" id="PRO_5045587974" evidence="1">
    <location>
        <begin position="24"/>
        <end position="173"/>
    </location>
</feature>
<dbReference type="EMBL" id="AP028918">
    <property type="protein sequence ID" value="BES99157.1"/>
    <property type="molecule type" value="Genomic_DNA"/>
</dbReference>
<reference evidence="2 3" key="1">
    <citation type="submission" date="2023-09" db="EMBL/GenBank/DDBJ databases">
        <title>Nesidiocoris tenuis whole genome shotgun sequence.</title>
        <authorList>
            <person name="Shibata T."/>
            <person name="Shimoda M."/>
            <person name="Kobayashi T."/>
            <person name="Uehara T."/>
        </authorList>
    </citation>
    <scope>NUCLEOTIDE SEQUENCE [LARGE SCALE GENOMIC DNA]</scope>
    <source>
        <strain evidence="2 3">Japan</strain>
    </source>
</reference>
<protein>
    <submittedName>
        <fullName evidence="2">Uncharacterized protein</fullName>
    </submittedName>
</protein>
<evidence type="ECO:0000313" key="2">
    <source>
        <dbReference type="EMBL" id="BES99157.1"/>
    </source>
</evidence>
<accession>A0ABN7B8P3</accession>
<proteinExistence type="predicted"/>
<gene>
    <name evidence="2" type="ORF">NTJ_11974</name>
</gene>